<dbReference type="InterPro" id="IPR023188">
    <property type="entry name" value="DPS_DNA-bd_CS"/>
</dbReference>
<reference evidence="4 5" key="1">
    <citation type="submission" date="2019-09" db="EMBL/GenBank/DDBJ databases">
        <title>Bacillus ochoae sp. nov., Paenibacillus whitsoniae sp. nov., Paenibacillus spiritus sp. nov. Isolated from the Mars Exploration Rover during spacecraft assembly.</title>
        <authorList>
            <person name="Seuylemezian A."/>
            <person name="Vaishampayan P."/>
        </authorList>
    </citation>
    <scope>NUCLEOTIDE SEQUENCE [LARGE SCALE GENOMIC DNA]</scope>
    <source>
        <strain evidence="4 5">MER_111</strain>
    </source>
</reference>
<dbReference type="PANTHER" id="PTHR42932">
    <property type="entry name" value="GENERAL STRESS PROTEIN 20U"/>
    <property type="match status" value="1"/>
</dbReference>
<evidence type="ECO:0000256" key="2">
    <source>
        <dbReference type="RuleBase" id="RU003875"/>
    </source>
</evidence>
<dbReference type="CDD" id="cd01043">
    <property type="entry name" value="DPS"/>
    <property type="match status" value="1"/>
</dbReference>
<dbReference type="AlphaFoldDB" id="A0A5J5G9A1"/>
<dbReference type="InterPro" id="IPR012347">
    <property type="entry name" value="Ferritin-like"/>
</dbReference>
<name>A0A5J5G9A1_9BACL</name>
<gene>
    <name evidence="4" type="ORF">F4V43_10095</name>
</gene>
<evidence type="ECO:0000313" key="4">
    <source>
        <dbReference type="EMBL" id="KAA9004666.1"/>
    </source>
</evidence>
<evidence type="ECO:0000259" key="3">
    <source>
        <dbReference type="Pfam" id="PF00210"/>
    </source>
</evidence>
<dbReference type="GO" id="GO:0016722">
    <property type="term" value="F:oxidoreductase activity, acting on metal ions"/>
    <property type="evidence" value="ECO:0007669"/>
    <property type="project" value="InterPro"/>
</dbReference>
<dbReference type="PIRSF" id="PIRSF005900">
    <property type="entry name" value="Dps"/>
    <property type="match status" value="1"/>
</dbReference>
<dbReference type="PANTHER" id="PTHR42932:SF1">
    <property type="entry name" value="GENERAL STRESS PROTEIN 20U"/>
    <property type="match status" value="1"/>
</dbReference>
<dbReference type="GO" id="GO:0008199">
    <property type="term" value="F:ferric iron binding"/>
    <property type="evidence" value="ECO:0007669"/>
    <property type="project" value="InterPro"/>
</dbReference>
<dbReference type="PRINTS" id="PR01346">
    <property type="entry name" value="HELNAPAPROT"/>
</dbReference>
<keyword evidence="5" id="KW-1185">Reference proteome</keyword>
<dbReference type="RefSeq" id="WP_150458128.1">
    <property type="nucleotide sequence ID" value="NZ_VYKK01000013.1"/>
</dbReference>
<dbReference type="PROSITE" id="PS00819">
    <property type="entry name" value="DPS_2"/>
    <property type="match status" value="1"/>
</dbReference>
<comment type="caution">
    <text evidence="4">The sequence shown here is derived from an EMBL/GenBank/DDBJ whole genome shotgun (WGS) entry which is preliminary data.</text>
</comment>
<accession>A0A5J5G9A1</accession>
<dbReference type="SUPFAM" id="SSF47240">
    <property type="entry name" value="Ferritin-like"/>
    <property type="match status" value="1"/>
</dbReference>
<feature type="domain" description="Ferritin/DPS" evidence="3">
    <location>
        <begin position="13"/>
        <end position="151"/>
    </location>
</feature>
<dbReference type="Proteomes" id="UP000367750">
    <property type="component" value="Unassembled WGS sequence"/>
</dbReference>
<dbReference type="PROSITE" id="PS00818">
    <property type="entry name" value="DPS_1"/>
    <property type="match status" value="1"/>
</dbReference>
<dbReference type="InterPro" id="IPR002177">
    <property type="entry name" value="DPS_DNA-bd"/>
</dbReference>
<dbReference type="EMBL" id="VYKK01000013">
    <property type="protein sequence ID" value="KAA9004666.1"/>
    <property type="molecule type" value="Genomic_DNA"/>
</dbReference>
<dbReference type="Pfam" id="PF00210">
    <property type="entry name" value="Ferritin"/>
    <property type="match status" value="1"/>
</dbReference>
<dbReference type="InterPro" id="IPR008331">
    <property type="entry name" value="Ferritin_DPS_dom"/>
</dbReference>
<organism evidence="4 5">
    <name type="scientific">Paenibacillus spiritus</name>
    <dbReference type="NCBI Taxonomy" id="2496557"/>
    <lineage>
        <taxon>Bacteria</taxon>
        <taxon>Bacillati</taxon>
        <taxon>Bacillota</taxon>
        <taxon>Bacilli</taxon>
        <taxon>Bacillales</taxon>
        <taxon>Paenibacillaceae</taxon>
        <taxon>Paenibacillus</taxon>
    </lineage>
</organism>
<dbReference type="InterPro" id="IPR009078">
    <property type="entry name" value="Ferritin-like_SF"/>
</dbReference>
<proteinExistence type="inferred from homology"/>
<dbReference type="Gene3D" id="1.20.1260.10">
    <property type="match status" value="1"/>
</dbReference>
<comment type="similarity">
    <text evidence="1 2">Belongs to the Dps family.</text>
</comment>
<evidence type="ECO:0000256" key="1">
    <source>
        <dbReference type="ARBA" id="ARBA00009497"/>
    </source>
</evidence>
<protein>
    <submittedName>
        <fullName evidence="4">DNA starvation/stationary phase protection protein</fullName>
    </submittedName>
</protein>
<sequence length="151" mass="16942">MSTELKSQTELHAGLNRQTANWSLLGVKLHHYHWFVKGSHFFTLHEKFEEYYNEAAGYVDELAERLLAIGGRPASTMKEYLELSTLEEAKGSEDAAAMVSQLIKDFSQIAEEAKTLIALAEESGDQPTGDLLIGIRTNVEKHVWMLNAYLG</sequence>
<dbReference type="OrthoDB" id="9797023at2"/>
<evidence type="ECO:0000313" key="5">
    <source>
        <dbReference type="Proteomes" id="UP000367750"/>
    </source>
</evidence>